<sequence>MFGKFYTNLFAMAHKKISLFMVITLCCLPSAIKAVPLSPQQHLQQQQKPPLNLQSPQSHNYKQQLQYQMQQKDKYEYQQHMQQQQQYYQQHYQQKSIPQQQQQQQQQQHHPDFVRPTQYAVHQQQQQQYHLTQPPPTSVDLVADQQHSYFAVRPTQFFSISLQMLQTAASMLQEEIPQADALRGQPEYLSITNDNTAVKRRPGNRKRKRRPQVAASNEGVGSGPTAPSPITYWREHNEEENLNNESTISPSPTYPTVSERRSTPGVRRRKPSTIREPLAALEKEQKLYELRNSKPESTPPASTGNRNSENLKNILKNNGGLSLSEILQQKNLSLDDLLKGKQNALQALQTTATSPAQNPLREPITRYSPKPKFKLSTTSAKPATEQRNDQEAKDHSKLTALQKLKLFGASSRPSGIQVGLADHLTTRKKEGPLYSTTTTSSTTTTTTAAPTTRIPLYKKFLQQRSTLRPAFLLKNSQIVTSMEPEHVTTQTWDEEEDLENGDQRREDEYLEDNNEEDDEGVEEYHAPTTLESTEATTWRPITTTTRKPVTTTTTTTTKPSATATYKEVATSTRRMFSSTRGLGRTTSRFTPSISTTAKPSTTSTTAATTTLAPQTTTPTTTSTTTASSSTMNLTPKANLNLNTDDIRERIQETLLKNLIEKEDALKKATATSHEMDNDDDLENFFEETVKPKSLGNGLDTSTITTRMKQYSTSTAPPYSTPQPSSTAQSPDILPDFDNVDDRTDLLELIEDRRSGNRLFKVLEQRNMTLDELIEHRKRGSSQLHLSTIVQTPSRYYPNKKVLLQDNMDIVTAFENFPHFNLLNLKSVKPDDIKTDSQGSSYFTSIIDIEPTDEIYKSAKGTGVLAGDKASLFDRSHKSLFPSWQSLALASLASNSSTKTTNKKGNQKLLPFYLPQPKMLLDNNSDDVDYDYEIRENELVLINGDDDSEDAGKDDGDVDYKPQSPVQAAVRVAASTNLDAVDNIQSRAHDLVDLELSGHGFKRSPLAAGALAANHKAFYANMPAGIKSAIVASATIVLTALVTFMVIFAVFRWRQKHNRMTNIMKSYNAMKSKLPPIATTTTAAASASLNAADASCTRHSSLREMNSLLGGSGLSVAATITTTTTGVPNTPSPTASQTTVSATAAAAAAPTAHSLLRHSSRKNHQLTQLHHLHRPNSLLFRTPSNTNHEQQQQQQQHSQPTNLSILSNCNLTDLKRSSDLRGSTTSLSFSLTSGHNIANTHMNSMDANSPEVQEYLFDTLRNSF</sequence>
<accession>A0A1I8NYL1</accession>
<feature type="compositionally biased region" description="Polar residues" evidence="1">
    <location>
        <begin position="246"/>
        <end position="256"/>
    </location>
</feature>
<organism evidence="3 4">
    <name type="scientific">Stomoxys calcitrans</name>
    <name type="common">Stable fly</name>
    <name type="synonym">Conops calcitrans</name>
    <dbReference type="NCBI Taxonomy" id="35570"/>
    <lineage>
        <taxon>Eukaryota</taxon>
        <taxon>Metazoa</taxon>
        <taxon>Ecdysozoa</taxon>
        <taxon>Arthropoda</taxon>
        <taxon>Hexapoda</taxon>
        <taxon>Insecta</taxon>
        <taxon>Pterygota</taxon>
        <taxon>Neoptera</taxon>
        <taxon>Endopterygota</taxon>
        <taxon>Diptera</taxon>
        <taxon>Brachycera</taxon>
        <taxon>Muscomorpha</taxon>
        <taxon>Muscoidea</taxon>
        <taxon>Muscidae</taxon>
        <taxon>Stomoxys</taxon>
    </lineage>
</organism>
<gene>
    <name evidence="3" type="primary">106085135</name>
</gene>
<dbReference type="STRING" id="35570.A0A1I8NYL1"/>
<feature type="region of interest" description="Disordered" evidence="1">
    <location>
        <begin position="92"/>
        <end position="139"/>
    </location>
</feature>
<dbReference type="Proteomes" id="UP000095300">
    <property type="component" value="Unassembled WGS sequence"/>
</dbReference>
<feature type="compositionally biased region" description="Low complexity" evidence="1">
    <location>
        <begin position="710"/>
        <end position="730"/>
    </location>
</feature>
<feature type="compositionally biased region" description="Polar residues" evidence="1">
    <location>
        <begin position="569"/>
        <end position="589"/>
    </location>
</feature>
<keyword evidence="2" id="KW-0812">Transmembrane</keyword>
<feature type="compositionally biased region" description="Low complexity" evidence="1">
    <location>
        <begin position="590"/>
        <end position="630"/>
    </location>
</feature>
<evidence type="ECO:0000256" key="2">
    <source>
        <dbReference type="SAM" id="Phobius"/>
    </source>
</evidence>
<feature type="transmembrane region" description="Helical" evidence="2">
    <location>
        <begin position="1028"/>
        <end position="1050"/>
    </location>
</feature>
<evidence type="ECO:0000313" key="4">
    <source>
        <dbReference type="Proteomes" id="UP000095300"/>
    </source>
</evidence>
<feature type="compositionally biased region" description="Basic residues" evidence="1">
    <location>
        <begin position="198"/>
        <end position="211"/>
    </location>
</feature>
<keyword evidence="4" id="KW-1185">Reference proteome</keyword>
<feature type="compositionally biased region" description="Polar residues" evidence="1">
    <location>
        <begin position="295"/>
        <end position="308"/>
    </location>
</feature>
<protein>
    <submittedName>
        <fullName evidence="3">Uncharacterized protein</fullName>
    </submittedName>
</protein>
<feature type="region of interest" description="Disordered" evidence="1">
    <location>
        <begin position="482"/>
        <end position="637"/>
    </location>
</feature>
<feature type="region of interest" description="Disordered" evidence="1">
    <location>
        <begin position="692"/>
        <end position="734"/>
    </location>
</feature>
<dbReference type="KEGG" id="scac:106085135"/>
<dbReference type="EnsemblMetazoa" id="SCAU003230-RB">
    <property type="protein sequence ID" value="SCAU003230-PB"/>
    <property type="gene ID" value="SCAU003230"/>
</dbReference>
<keyword evidence="2" id="KW-0472">Membrane</keyword>
<evidence type="ECO:0000313" key="3">
    <source>
        <dbReference type="EnsemblMetazoa" id="SCAU003230-PB"/>
    </source>
</evidence>
<proteinExistence type="predicted"/>
<keyword evidence="2" id="KW-1133">Transmembrane helix</keyword>
<feature type="compositionally biased region" description="Basic and acidic residues" evidence="1">
    <location>
        <begin position="384"/>
        <end position="395"/>
    </location>
</feature>
<feature type="compositionally biased region" description="Basic and acidic residues" evidence="1">
    <location>
        <begin position="281"/>
        <end position="294"/>
    </location>
</feature>
<feature type="region of interest" description="Disordered" evidence="1">
    <location>
        <begin position="187"/>
        <end position="313"/>
    </location>
</feature>
<feature type="compositionally biased region" description="Low complexity" evidence="1">
    <location>
        <begin position="533"/>
        <end position="564"/>
    </location>
</feature>
<feature type="region of interest" description="Disordered" evidence="1">
    <location>
        <begin position="350"/>
        <end position="395"/>
    </location>
</feature>
<dbReference type="VEuPathDB" id="VectorBase:SCAU003230"/>
<reference evidence="3" key="1">
    <citation type="submission" date="2020-05" db="UniProtKB">
        <authorList>
            <consortium name="EnsemblMetazoa"/>
        </authorList>
    </citation>
    <scope>IDENTIFICATION</scope>
    <source>
        <strain evidence="3">USDA</strain>
    </source>
</reference>
<feature type="compositionally biased region" description="Low complexity" evidence="1">
    <location>
        <begin position="92"/>
        <end position="108"/>
    </location>
</feature>
<feature type="compositionally biased region" description="Polar residues" evidence="1">
    <location>
        <begin position="698"/>
        <end position="709"/>
    </location>
</feature>
<dbReference type="AlphaFoldDB" id="A0A1I8NYL1"/>
<feature type="region of interest" description="Disordered" evidence="1">
    <location>
        <begin position="43"/>
        <end position="62"/>
    </location>
</feature>
<name>A0A1I8NYL1_STOCA</name>
<feature type="compositionally biased region" description="Acidic residues" evidence="1">
    <location>
        <begin position="508"/>
        <end position="521"/>
    </location>
</feature>
<evidence type="ECO:0000256" key="1">
    <source>
        <dbReference type="SAM" id="MobiDB-lite"/>
    </source>
</evidence>
<feature type="region of interest" description="Disordered" evidence="1">
    <location>
        <begin position="1177"/>
        <end position="1202"/>
    </location>
</feature>